<organism evidence="4 5">
    <name type="scientific">Encephalitozoon hellem</name>
    <name type="common">Microsporidian parasite</name>
    <dbReference type="NCBI Taxonomy" id="27973"/>
    <lineage>
        <taxon>Eukaryota</taxon>
        <taxon>Fungi</taxon>
        <taxon>Fungi incertae sedis</taxon>
        <taxon>Microsporidia</taxon>
        <taxon>Unikaryonidae</taxon>
        <taxon>Encephalitozoon</taxon>
    </lineage>
</organism>
<evidence type="ECO:0000256" key="1">
    <source>
        <dbReference type="ARBA" id="ARBA00009447"/>
    </source>
</evidence>
<evidence type="ECO:0000256" key="3">
    <source>
        <dbReference type="ARBA" id="ARBA00022483"/>
    </source>
</evidence>
<name>A0A9Q9FAI4_ENCHE</name>
<dbReference type="EMBL" id="CP075157">
    <property type="protein sequence ID" value="UTX44302.1"/>
    <property type="molecule type" value="Genomic_DNA"/>
</dbReference>
<dbReference type="Proteomes" id="UP001059546">
    <property type="component" value="Chromosome XI"/>
</dbReference>
<dbReference type="Gene3D" id="1.10.357.50">
    <property type="match status" value="1"/>
</dbReference>
<evidence type="ECO:0000313" key="4">
    <source>
        <dbReference type="EMBL" id="UTX44302.1"/>
    </source>
</evidence>
<reference evidence="4" key="1">
    <citation type="submission" date="2021-05" db="EMBL/GenBank/DDBJ databases">
        <title>Encephalitozoon hellem ATCC 50604 Complete Genome.</title>
        <authorList>
            <person name="Mascarenhas dos Santos A.C."/>
            <person name="Julian A.T."/>
            <person name="Pombert J.-F."/>
        </authorList>
    </citation>
    <scope>NUCLEOTIDE SEQUENCE</scope>
    <source>
        <strain evidence="4">ATCC 50604</strain>
    </source>
</reference>
<dbReference type="GO" id="GO:0051601">
    <property type="term" value="P:exocyst localization"/>
    <property type="evidence" value="ECO:0007669"/>
    <property type="project" value="TreeGrafter"/>
</dbReference>
<dbReference type="GO" id="GO:0000149">
    <property type="term" value="F:SNARE binding"/>
    <property type="evidence" value="ECO:0007669"/>
    <property type="project" value="TreeGrafter"/>
</dbReference>
<dbReference type="GO" id="GO:0000145">
    <property type="term" value="C:exocyst"/>
    <property type="evidence" value="ECO:0007669"/>
    <property type="project" value="InterPro"/>
</dbReference>
<dbReference type="InterPro" id="IPR042532">
    <property type="entry name" value="EXOC3/Sec6_C"/>
</dbReference>
<dbReference type="PANTHER" id="PTHR21292">
    <property type="entry name" value="EXOCYST COMPLEX COMPONENT SEC6-RELATED"/>
    <property type="match status" value="1"/>
</dbReference>
<dbReference type="PANTHER" id="PTHR21292:SF1">
    <property type="entry name" value="EXOCYST COMPLEX COMPONENT 3"/>
    <property type="match status" value="1"/>
</dbReference>
<gene>
    <name evidence="4" type="ORF">GPU96_11g21000</name>
</gene>
<dbReference type="GO" id="GO:0006887">
    <property type="term" value="P:exocytosis"/>
    <property type="evidence" value="ECO:0007669"/>
    <property type="project" value="UniProtKB-KW"/>
</dbReference>
<dbReference type="AlphaFoldDB" id="A0A9Q9FAI4"/>
<sequence>MDKALGQLSETLRHPSDLQTKLESVERSTREAYENHDQNLTEMISKCYSSILNISKRIYGLEEHLKDFVESKDRNVRVLKDFFSLVKDYRSVKMVCLAHSNLCKVIEFSDRLKGIEDSVVSEDIVAYHTKVYDAEDFGCQLDMYNSDISHDDYIEINKALNTIEKNSLDFTAKLLEICEEFIENHEAMSKVVQIVEKEESRDELTRKVQEGEKSDDPVLKELHRMYRMYASRKPKMLKDKVIKSIEVSVKNKFDKLRDEEIFVNKMDFVLNDLAFIKENIRFSFYSFDNILMLYHDNLRLFLDENTERLDAGEILAIVEYVGNYYDTIESKFNKIADALGKRLLSNETELLEKYTKTAQDKLKEWIMNINRIEVEKFYARNEELSRDEEDKLISPGFVSLLQIIRMQLEPIAFNKRIFAHITRTITKYCEVFKQNLVEAMSKDFKPSCEMNSKAGYEDFCIMFGNSGLKIAQYITSLPSYHNDEVKELGDIFIDILKASNTFLSEFIIYACQPAIDKIFTEEWCSGNVTKVVILTLQDFLSDYQNTMSEYSFITFIHELSTSVVLAYMKQLGRKRATVASECSKILKSDHTKLCELLSSYGDKEDVKTCLSPILKIIPLMETRNDDLFIVEVKSLKLIYPDMRKSFIKTIIKKRQDLTEDQKKVFTDRLKECFADEASREKTIFSRLLNL</sequence>
<evidence type="ECO:0000256" key="2">
    <source>
        <dbReference type="ARBA" id="ARBA00022448"/>
    </source>
</evidence>
<accession>A0A9Q9FAI4</accession>
<evidence type="ECO:0000313" key="5">
    <source>
        <dbReference type="Proteomes" id="UP001059546"/>
    </source>
</evidence>
<dbReference type="Pfam" id="PF06046">
    <property type="entry name" value="Sec6"/>
    <property type="match status" value="1"/>
</dbReference>
<protein>
    <submittedName>
        <fullName evidence="4">Exocyst complex subunit Sec6</fullName>
    </submittedName>
</protein>
<keyword evidence="3" id="KW-0268">Exocytosis</keyword>
<comment type="similarity">
    <text evidence="1">Belongs to the SEC6 family.</text>
</comment>
<proteinExistence type="inferred from homology"/>
<dbReference type="InterPro" id="IPR010326">
    <property type="entry name" value="EXOC3/Sec6"/>
</dbReference>
<keyword evidence="2" id="KW-0813">Transport</keyword>
<dbReference type="Gene3D" id="1.10.357.70">
    <property type="entry name" value="Exocyst complex component Sec6, C-terminal domain"/>
    <property type="match status" value="1"/>
</dbReference>